<organism evidence="2 3">
    <name type="scientific">Rhizophlyctis rosea</name>
    <dbReference type="NCBI Taxonomy" id="64517"/>
    <lineage>
        <taxon>Eukaryota</taxon>
        <taxon>Fungi</taxon>
        <taxon>Fungi incertae sedis</taxon>
        <taxon>Chytridiomycota</taxon>
        <taxon>Chytridiomycota incertae sedis</taxon>
        <taxon>Chytridiomycetes</taxon>
        <taxon>Rhizophlyctidales</taxon>
        <taxon>Rhizophlyctidaceae</taxon>
        <taxon>Rhizophlyctis</taxon>
    </lineage>
</organism>
<feature type="region of interest" description="Disordered" evidence="1">
    <location>
        <begin position="151"/>
        <end position="389"/>
    </location>
</feature>
<accession>A0AAD5S0J1</accession>
<evidence type="ECO:0000256" key="1">
    <source>
        <dbReference type="SAM" id="MobiDB-lite"/>
    </source>
</evidence>
<gene>
    <name evidence="2" type="ORF">HK097_006586</name>
</gene>
<feature type="compositionally biased region" description="Basic and acidic residues" evidence="1">
    <location>
        <begin position="327"/>
        <end position="354"/>
    </location>
</feature>
<feature type="compositionally biased region" description="Basic residues" evidence="1">
    <location>
        <begin position="240"/>
        <end position="257"/>
    </location>
</feature>
<dbReference type="EMBL" id="JADGJD010003086">
    <property type="protein sequence ID" value="KAJ3025833.1"/>
    <property type="molecule type" value="Genomic_DNA"/>
</dbReference>
<dbReference type="AlphaFoldDB" id="A0AAD5S0J1"/>
<feature type="non-terminal residue" evidence="2">
    <location>
        <position position="389"/>
    </location>
</feature>
<dbReference type="Proteomes" id="UP001212841">
    <property type="component" value="Unassembled WGS sequence"/>
</dbReference>
<feature type="compositionally biased region" description="Basic residues" evidence="1">
    <location>
        <begin position="199"/>
        <end position="208"/>
    </location>
</feature>
<reference evidence="2" key="1">
    <citation type="submission" date="2020-05" db="EMBL/GenBank/DDBJ databases">
        <title>Phylogenomic resolution of chytrid fungi.</title>
        <authorList>
            <person name="Stajich J.E."/>
            <person name="Amses K."/>
            <person name="Simmons R."/>
            <person name="Seto K."/>
            <person name="Myers J."/>
            <person name="Bonds A."/>
            <person name="Quandt C.A."/>
            <person name="Barry K."/>
            <person name="Liu P."/>
            <person name="Grigoriev I."/>
            <person name="Longcore J.E."/>
            <person name="James T.Y."/>
        </authorList>
    </citation>
    <scope>NUCLEOTIDE SEQUENCE</scope>
    <source>
        <strain evidence="2">JEL0318</strain>
    </source>
</reference>
<evidence type="ECO:0000313" key="2">
    <source>
        <dbReference type="EMBL" id="KAJ3025833.1"/>
    </source>
</evidence>
<comment type="caution">
    <text evidence="2">The sequence shown here is derived from an EMBL/GenBank/DDBJ whole genome shotgun (WGS) entry which is preliminary data.</text>
</comment>
<protein>
    <submittedName>
        <fullName evidence="2">Uncharacterized protein</fullName>
    </submittedName>
</protein>
<name>A0AAD5S0J1_9FUNG</name>
<feature type="compositionally biased region" description="Low complexity" evidence="1">
    <location>
        <begin position="165"/>
        <end position="180"/>
    </location>
</feature>
<sequence>SEEPPPRRSSRRKSRRKSILEANPSLLDSVEDLAPTPVLHKEVVTKGGIVVETEDPSHLFWVPAHLHPELHPTDFRKWLAKHDEGEADAGVGTTVLAETGVGGGGGGEGLLSESGVDLSLDVGVVVGREGKPLRRTKSFIERHVSITPENLEEFVGGENGGPGRGRSVSLSVASSNGSALDAEEGKAEGKTSKGLGPLKRSRNIRPRKSTLERQLEQEGKAESGGEETRDDSSVKSGKEGKKKLGLAPRSKKGKKVKATVLGLPNGEKSEAGEMPSSVPGTFPDGDVCLDTGVTVTGPYCPYPHPDAPIDDGTVSTDDEAAGSGGEDAGRGSGEEKVRSSSESTRSHKEKESKKWGWFSSLMPKPKKSSQNLSPSSSSSPSDSTSTSST</sequence>
<feature type="compositionally biased region" description="Low complexity" evidence="1">
    <location>
        <begin position="368"/>
        <end position="389"/>
    </location>
</feature>
<proteinExistence type="predicted"/>
<evidence type="ECO:0000313" key="3">
    <source>
        <dbReference type="Proteomes" id="UP001212841"/>
    </source>
</evidence>
<feature type="non-terminal residue" evidence="2">
    <location>
        <position position="1"/>
    </location>
</feature>
<feature type="compositionally biased region" description="Basic and acidic residues" evidence="1">
    <location>
        <begin position="209"/>
        <end position="239"/>
    </location>
</feature>
<keyword evidence="3" id="KW-1185">Reference proteome</keyword>